<proteinExistence type="inferred from homology"/>
<organism evidence="2 3">
    <name type="scientific">Kwoniella heveanensis BCC8398</name>
    <dbReference type="NCBI Taxonomy" id="1296120"/>
    <lineage>
        <taxon>Eukaryota</taxon>
        <taxon>Fungi</taxon>
        <taxon>Dikarya</taxon>
        <taxon>Basidiomycota</taxon>
        <taxon>Agaricomycotina</taxon>
        <taxon>Tremellomycetes</taxon>
        <taxon>Tremellales</taxon>
        <taxon>Cryptococcaceae</taxon>
        <taxon>Kwoniella</taxon>
    </lineage>
</organism>
<dbReference type="SUPFAM" id="SSF51735">
    <property type="entry name" value="NAD(P)-binding Rossmann-fold domains"/>
    <property type="match status" value="1"/>
</dbReference>
<keyword evidence="3" id="KW-1185">Reference proteome</keyword>
<reference evidence="2 3" key="1">
    <citation type="submission" date="2013-07" db="EMBL/GenBank/DDBJ databases">
        <title>The Genome Sequence of Cryptococcus heveanensis BCC8398.</title>
        <authorList>
            <consortium name="The Broad Institute Genome Sequencing Platform"/>
            <person name="Cuomo C."/>
            <person name="Litvintseva A."/>
            <person name="Chen Y."/>
            <person name="Heitman J."/>
            <person name="Sun S."/>
            <person name="Springer D."/>
            <person name="Dromer F."/>
            <person name="Young S.K."/>
            <person name="Zeng Q."/>
            <person name="Gargeya S."/>
            <person name="Fitzgerald M."/>
            <person name="Abouelleil A."/>
            <person name="Alvarado L."/>
            <person name="Berlin A.M."/>
            <person name="Chapman S.B."/>
            <person name="Dewar J."/>
            <person name="Goldberg J."/>
            <person name="Griggs A."/>
            <person name="Gujja S."/>
            <person name="Hansen M."/>
            <person name="Howarth C."/>
            <person name="Imamovic A."/>
            <person name="Larimer J."/>
            <person name="McCowan C."/>
            <person name="Murphy C."/>
            <person name="Pearson M."/>
            <person name="Priest M."/>
            <person name="Roberts A."/>
            <person name="Saif S."/>
            <person name="Shea T."/>
            <person name="Sykes S."/>
            <person name="Wortman J."/>
            <person name="Nusbaum C."/>
            <person name="Birren B."/>
        </authorList>
    </citation>
    <scope>NUCLEOTIDE SEQUENCE [LARGE SCALE GENOMIC DNA]</scope>
    <source>
        <strain evidence="2 3">BCC8398</strain>
    </source>
</reference>
<dbReference type="InterPro" id="IPR003462">
    <property type="entry name" value="ODC_Mu_crystall"/>
</dbReference>
<dbReference type="Proteomes" id="UP000092666">
    <property type="component" value="Unassembled WGS sequence"/>
</dbReference>
<dbReference type="Gene3D" id="3.30.1780.10">
    <property type="entry name" value="ornithine cyclodeaminase, domain 1"/>
    <property type="match status" value="1"/>
</dbReference>
<dbReference type="OrthoDB" id="41492at2759"/>
<accession>A0A1B9GM00</accession>
<evidence type="ECO:0000256" key="1">
    <source>
        <dbReference type="ARBA" id="ARBA00008903"/>
    </source>
</evidence>
<sequence>MGLHDLTILTARDVESVVNDADLAVVLESQAKVFVAYSSQGSSPSNASAIQAPLRLSINTAQATTLYMPARVDGLGTACKIVTLPKGGSVDGLPTTTIVQDDDGVVRAVINARSLTALRNASGSALFLENTQTATKPKNLVIFGSGTQADFHARIILRRFPSISSCRIVVRRITDRSQSLQESLHKLLPQVDFSLHESKGATEPGQDLSTVVAEADIIVTVTPSTEALFSTSLVSPGTRLVLVGSYKPEMREVEDALIRRAGIVVVDSKTACGHEAGELISTGIKPYGMLELGEILSGQTQTTPGAGGDVILFKSVGLGIQDVAISQLVYNEAAKRGLGTVVYNYD</sequence>
<comment type="similarity">
    <text evidence="1">Belongs to the ornithine cyclodeaminase/mu-crystallin family.</text>
</comment>
<dbReference type="Gene3D" id="3.40.50.720">
    <property type="entry name" value="NAD(P)-binding Rossmann-like Domain"/>
    <property type="match status" value="1"/>
</dbReference>
<dbReference type="PANTHER" id="PTHR13812">
    <property type="entry name" value="KETIMINE REDUCTASE MU-CRYSTALLIN"/>
    <property type="match status" value="1"/>
</dbReference>
<dbReference type="PIRSF" id="PIRSF001439">
    <property type="entry name" value="CryM"/>
    <property type="match status" value="1"/>
</dbReference>
<dbReference type="InterPro" id="IPR036291">
    <property type="entry name" value="NAD(P)-bd_dom_sf"/>
</dbReference>
<name>A0A1B9GM00_9TREE</name>
<dbReference type="GO" id="GO:0005737">
    <property type="term" value="C:cytoplasm"/>
    <property type="evidence" value="ECO:0007669"/>
    <property type="project" value="TreeGrafter"/>
</dbReference>
<dbReference type="InterPro" id="IPR023401">
    <property type="entry name" value="ODC_N"/>
</dbReference>
<protein>
    <recommendedName>
        <fullName evidence="4">Ornithine cyclodeaminase</fullName>
    </recommendedName>
</protein>
<dbReference type="EMBL" id="KV700130">
    <property type="protein sequence ID" value="OCF32119.1"/>
    <property type="molecule type" value="Genomic_DNA"/>
</dbReference>
<evidence type="ECO:0000313" key="3">
    <source>
        <dbReference type="Proteomes" id="UP000092666"/>
    </source>
</evidence>
<dbReference type="Pfam" id="PF02423">
    <property type="entry name" value="OCD_Mu_crystall"/>
    <property type="match status" value="1"/>
</dbReference>
<gene>
    <name evidence="2" type="ORF">I316_06275</name>
</gene>
<dbReference type="AlphaFoldDB" id="A0A1B9GM00"/>
<evidence type="ECO:0000313" key="2">
    <source>
        <dbReference type="EMBL" id="OCF32119.1"/>
    </source>
</evidence>
<reference evidence="3" key="2">
    <citation type="submission" date="2013-12" db="EMBL/GenBank/DDBJ databases">
        <title>Evolution of pathogenesis and genome organization in the Tremellales.</title>
        <authorList>
            <person name="Cuomo C."/>
            <person name="Litvintseva A."/>
            <person name="Heitman J."/>
            <person name="Chen Y."/>
            <person name="Sun S."/>
            <person name="Springer D."/>
            <person name="Dromer F."/>
            <person name="Young S."/>
            <person name="Zeng Q."/>
            <person name="Chapman S."/>
            <person name="Gujja S."/>
            <person name="Saif S."/>
            <person name="Birren B."/>
        </authorList>
    </citation>
    <scope>NUCLEOTIDE SEQUENCE [LARGE SCALE GENOMIC DNA]</scope>
    <source>
        <strain evidence="3">BCC8398</strain>
    </source>
</reference>
<dbReference type="PANTHER" id="PTHR13812:SF19">
    <property type="entry name" value="KETIMINE REDUCTASE MU-CRYSTALLIN"/>
    <property type="match status" value="1"/>
</dbReference>
<dbReference type="STRING" id="1296120.A0A1B9GM00"/>
<evidence type="ECO:0008006" key="4">
    <source>
        <dbReference type="Google" id="ProtNLM"/>
    </source>
</evidence>